<dbReference type="SUPFAM" id="SSF54637">
    <property type="entry name" value="Thioesterase/thiol ester dehydrase-isomerase"/>
    <property type="match status" value="2"/>
</dbReference>
<feature type="domain" description="Acyl-CoA thioesterase-like N-terminal HotDog" evidence="4">
    <location>
        <begin position="38"/>
        <end position="117"/>
    </location>
</feature>
<dbReference type="AlphaFoldDB" id="A0A4Y4DN39"/>
<evidence type="ECO:0000313" key="6">
    <source>
        <dbReference type="Proteomes" id="UP000316612"/>
    </source>
</evidence>
<comment type="caution">
    <text evidence="5">The sequence shown here is derived from an EMBL/GenBank/DDBJ whole genome shotgun (WGS) entry which is preliminary data.</text>
</comment>
<evidence type="ECO:0000259" key="3">
    <source>
        <dbReference type="Pfam" id="PF02551"/>
    </source>
</evidence>
<dbReference type="GO" id="GO:0009062">
    <property type="term" value="P:fatty acid catabolic process"/>
    <property type="evidence" value="ECO:0007669"/>
    <property type="project" value="TreeGrafter"/>
</dbReference>
<dbReference type="CDD" id="cd03445">
    <property type="entry name" value="Thioesterase_II_repeat2"/>
    <property type="match status" value="1"/>
</dbReference>
<evidence type="ECO:0000256" key="2">
    <source>
        <dbReference type="ARBA" id="ARBA00022801"/>
    </source>
</evidence>
<proteinExistence type="inferred from homology"/>
<comment type="similarity">
    <text evidence="1">Belongs to the C/M/P thioester hydrolase family.</text>
</comment>
<protein>
    <submittedName>
        <fullName evidence="5">Acyl-CoA thioesterase II</fullName>
    </submittedName>
</protein>
<dbReference type="Pfam" id="PF02551">
    <property type="entry name" value="Acyl_CoA_thio"/>
    <property type="match status" value="1"/>
</dbReference>
<keyword evidence="2" id="KW-0378">Hydrolase</keyword>
<dbReference type="OrthoDB" id="9781019at2"/>
<dbReference type="InterPro" id="IPR049449">
    <property type="entry name" value="TesB_ACOT8-like_N"/>
</dbReference>
<dbReference type="GO" id="GO:0006637">
    <property type="term" value="P:acyl-CoA metabolic process"/>
    <property type="evidence" value="ECO:0007669"/>
    <property type="project" value="InterPro"/>
</dbReference>
<dbReference type="Proteomes" id="UP000316612">
    <property type="component" value="Unassembled WGS sequence"/>
</dbReference>
<evidence type="ECO:0000259" key="4">
    <source>
        <dbReference type="Pfam" id="PF13622"/>
    </source>
</evidence>
<dbReference type="CDD" id="cd03444">
    <property type="entry name" value="Thioesterase_II_repeat1"/>
    <property type="match status" value="1"/>
</dbReference>
<dbReference type="GO" id="GO:0047617">
    <property type="term" value="F:fatty acyl-CoA hydrolase activity"/>
    <property type="evidence" value="ECO:0007669"/>
    <property type="project" value="InterPro"/>
</dbReference>
<name>A0A4Y4DN39_GLUUR</name>
<sequence>MNPTSTVTSQTFLDAIKLTEAEAQVFDQAFTAIPQYVPWPKAYGGDMVAQGALAMMKSVGEDRHLHSMHSYFLRPVDMLEAVRYEVEHLRDGRGYSTRQVRAFQNGKPVFSALGSFHVPEGGSEMASQAPEGSLDIDPETLASAAKALKHVDGPAADYWSGGRSFDMRHVPEAIYLPGEREAVAHQAVWIRAFSELPDDELTHKAALAYVCDYTILEPILRSLGLAWGDAGLVTASLDHSMWFHRAGRMDDWVLYAQEAVSSQDNRGLALGRFYTRDGKLLATVAQEGMIRAAKQ</sequence>
<dbReference type="PANTHER" id="PTHR11066:SF34">
    <property type="entry name" value="ACYL-COENZYME A THIOESTERASE 8"/>
    <property type="match status" value="1"/>
</dbReference>
<gene>
    <name evidence="5" type="primary">tesB</name>
    <name evidence="5" type="ORF">AUR04nite_06070</name>
</gene>
<feature type="domain" description="Acyl-CoA thioesterase 2 C-terminal" evidence="3">
    <location>
        <begin position="178"/>
        <end position="289"/>
    </location>
</feature>
<dbReference type="InterPro" id="IPR029069">
    <property type="entry name" value="HotDog_dom_sf"/>
</dbReference>
<dbReference type="InterPro" id="IPR025652">
    <property type="entry name" value="TesB_C"/>
</dbReference>
<evidence type="ECO:0000256" key="1">
    <source>
        <dbReference type="ARBA" id="ARBA00006538"/>
    </source>
</evidence>
<dbReference type="InterPro" id="IPR042171">
    <property type="entry name" value="Acyl-CoA_hotdog"/>
</dbReference>
<reference evidence="5 6" key="1">
    <citation type="submission" date="2019-06" db="EMBL/GenBank/DDBJ databases">
        <title>Whole genome shotgun sequence of Glutamicibacter uratoxydans NBRC 15515.</title>
        <authorList>
            <person name="Hosoyama A."/>
            <person name="Uohara A."/>
            <person name="Ohji S."/>
            <person name="Ichikawa N."/>
        </authorList>
    </citation>
    <scope>NUCLEOTIDE SEQUENCE [LARGE SCALE GENOMIC DNA]</scope>
    <source>
        <strain evidence="5 6">NBRC 15515</strain>
    </source>
</reference>
<organism evidence="5 6">
    <name type="scientific">Glutamicibacter uratoxydans</name>
    <name type="common">Arthrobacter uratoxydans</name>
    <dbReference type="NCBI Taxonomy" id="43667"/>
    <lineage>
        <taxon>Bacteria</taxon>
        <taxon>Bacillati</taxon>
        <taxon>Actinomycetota</taxon>
        <taxon>Actinomycetes</taxon>
        <taxon>Micrococcales</taxon>
        <taxon>Micrococcaceae</taxon>
        <taxon>Glutamicibacter</taxon>
    </lineage>
</organism>
<accession>A0A4Y4DN39</accession>
<dbReference type="InterPro" id="IPR003703">
    <property type="entry name" value="Acyl_CoA_thio"/>
</dbReference>
<evidence type="ECO:0000313" key="5">
    <source>
        <dbReference type="EMBL" id="GED05075.1"/>
    </source>
</evidence>
<dbReference type="Pfam" id="PF13622">
    <property type="entry name" value="4HBT_3"/>
    <property type="match status" value="1"/>
</dbReference>
<dbReference type="EMBL" id="BJNY01000002">
    <property type="protein sequence ID" value="GED05075.1"/>
    <property type="molecule type" value="Genomic_DNA"/>
</dbReference>
<dbReference type="PANTHER" id="PTHR11066">
    <property type="entry name" value="ACYL-COA THIOESTERASE"/>
    <property type="match status" value="1"/>
</dbReference>
<dbReference type="RefSeq" id="WP_141361777.1">
    <property type="nucleotide sequence ID" value="NZ_BAAAJL010000003.1"/>
</dbReference>
<dbReference type="Gene3D" id="2.40.160.210">
    <property type="entry name" value="Acyl-CoA thioesterase, double hotdog domain"/>
    <property type="match status" value="1"/>
</dbReference>
<keyword evidence="6" id="KW-1185">Reference proteome</keyword>